<name>A0A0L6W456_9FIRM</name>
<dbReference type="EMBL" id="LGTE01000005">
    <property type="protein sequence ID" value="KNZ70158.1"/>
    <property type="molecule type" value="Genomic_DNA"/>
</dbReference>
<dbReference type="AlphaFoldDB" id="A0A0L6W456"/>
<dbReference type="Gene3D" id="1.10.1130.10">
    <property type="entry name" value="Flavocytochrome C3, Chain A"/>
    <property type="match status" value="1"/>
</dbReference>
<organism evidence="5 6">
    <name type="scientific">Thermincola ferriacetica</name>
    <dbReference type="NCBI Taxonomy" id="281456"/>
    <lineage>
        <taxon>Bacteria</taxon>
        <taxon>Bacillati</taxon>
        <taxon>Bacillota</taxon>
        <taxon>Clostridia</taxon>
        <taxon>Eubacteriales</taxon>
        <taxon>Thermincolaceae</taxon>
        <taxon>Thermincola</taxon>
    </lineage>
</organism>
<evidence type="ECO:0000313" key="6">
    <source>
        <dbReference type="Proteomes" id="UP000037175"/>
    </source>
</evidence>
<dbReference type="Pfam" id="PF09699">
    <property type="entry name" value="Paired_CXXCH_1"/>
    <property type="match status" value="1"/>
</dbReference>
<gene>
    <name evidence="5" type="ORF">Tfer_1028</name>
</gene>
<dbReference type="InterPro" id="IPR054337">
    <property type="entry name" value="Mtrc-MtrF-like_dom_II/IV"/>
</dbReference>
<dbReference type="PANTHER" id="PTHR35038:SF6">
    <property type="entry name" value="SURFACE LOCALIZED DECAHEME CYTOCHROME C LIPOPROTEIN"/>
    <property type="match status" value="1"/>
</dbReference>
<evidence type="ECO:0000256" key="1">
    <source>
        <dbReference type="ARBA" id="ARBA00022729"/>
    </source>
</evidence>
<comment type="caution">
    <text evidence="5">The sequence shown here is derived from an EMBL/GenBank/DDBJ whole genome shotgun (WGS) entry which is preliminary data.</text>
</comment>
<dbReference type="PANTHER" id="PTHR35038">
    <property type="entry name" value="DISSIMILATORY SULFITE REDUCTASE SIRA"/>
    <property type="match status" value="1"/>
</dbReference>
<feature type="chain" id="PRO_5005568976" evidence="2">
    <location>
        <begin position="26"/>
        <end position="482"/>
    </location>
</feature>
<proteinExistence type="predicted"/>
<dbReference type="Pfam" id="PF22113">
    <property type="entry name" value="Mtrc-MtrF_II-IV_dom"/>
    <property type="match status" value="1"/>
</dbReference>
<dbReference type="RefSeq" id="WP_160315527.1">
    <property type="nucleotide sequence ID" value="NZ_LGTE01000005.1"/>
</dbReference>
<sequence precursor="true">MKKFGLALALSAALLFTVGLAAAMAAPGNYPPDSTSDKFTAQLNETSGTKFTNSWDLSNGLVNANKTGEGATGTTESFATVIKNKNGQRTHGEYANDTNSCASCHQTHTASGRQLLFRNGIYNTCTACHDGTLGFYNVFADGAMASNAGTFGGDPANGASVHLATGAMKVSAAPGGNRTSTDPNTWGKDFTCASCHSPHGSYSDRLLHYNPNGLGTRTPDQGGTKIVNATVAFDSATGKYTAKDSAGKAIAGPWLYGYTYGKPKVYWTQIRVKDPATGQFSYKYPGDPSKSWNDVLEVNYRGGFFTDPKGVLNGVNPADIQMDIAPATVVKMNEELLQTVAGIPIVKVTSYQKGVNAYCAACHTDYNSNSAQTETGTFSKAFRHKIVQGLKAGMIGEPDANGTPNANMVCLSCHYAHGTDNSIMKDARDQQGVSTDVNASSALKRYYNMAVCYKCHTDSKAEQLKNNDFYWNTVDAGTNPVH</sequence>
<protein>
    <submittedName>
        <fullName evidence="5">Putative multiheme cytochrome c</fullName>
    </submittedName>
</protein>
<dbReference type="GO" id="GO:0016491">
    <property type="term" value="F:oxidoreductase activity"/>
    <property type="evidence" value="ECO:0007669"/>
    <property type="project" value="TreeGrafter"/>
</dbReference>
<feature type="domain" description="Outer membrane cytochrome MtrC/MtrF-like" evidence="4">
    <location>
        <begin position="352"/>
        <end position="470"/>
    </location>
</feature>
<feature type="domain" description="Doubled CXXCH motif" evidence="3">
    <location>
        <begin position="98"/>
        <end position="131"/>
    </location>
</feature>
<evidence type="ECO:0000256" key="2">
    <source>
        <dbReference type="SAM" id="SignalP"/>
    </source>
</evidence>
<dbReference type="PATRIC" id="fig|281456.6.peg.1098"/>
<accession>A0A0L6W456</accession>
<dbReference type="InterPro" id="IPR036280">
    <property type="entry name" value="Multihaem_cyt_sf"/>
</dbReference>
<dbReference type="InterPro" id="IPR010177">
    <property type="entry name" value="Paired_CXXCH_1"/>
</dbReference>
<dbReference type="SUPFAM" id="SSF48695">
    <property type="entry name" value="Multiheme cytochromes"/>
    <property type="match status" value="1"/>
</dbReference>
<feature type="signal peptide" evidence="2">
    <location>
        <begin position="1"/>
        <end position="25"/>
    </location>
</feature>
<keyword evidence="1 2" id="KW-0732">Signal</keyword>
<keyword evidence="6" id="KW-1185">Reference proteome</keyword>
<reference evidence="6" key="1">
    <citation type="submission" date="2015-07" db="EMBL/GenBank/DDBJ databases">
        <title>Complete Genome of Thermincola ferriacetica strain Z-0001T.</title>
        <authorList>
            <person name="Lusk B."/>
            <person name="Badalamenti J.P."/>
            <person name="Parameswaran P."/>
            <person name="Bond D.R."/>
            <person name="Torres C.I."/>
        </authorList>
    </citation>
    <scope>NUCLEOTIDE SEQUENCE [LARGE SCALE GENOMIC DNA]</scope>
    <source>
        <strain evidence="6">Z-0001</strain>
    </source>
</reference>
<evidence type="ECO:0000259" key="4">
    <source>
        <dbReference type="Pfam" id="PF22113"/>
    </source>
</evidence>
<evidence type="ECO:0000313" key="5">
    <source>
        <dbReference type="EMBL" id="KNZ70158.1"/>
    </source>
</evidence>
<dbReference type="Proteomes" id="UP000037175">
    <property type="component" value="Unassembled WGS sequence"/>
</dbReference>
<evidence type="ECO:0000259" key="3">
    <source>
        <dbReference type="Pfam" id="PF09699"/>
    </source>
</evidence>
<dbReference type="InterPro" id="IPR051829">
    <property type="entry name" value="Multiheme_Cytochr_ET"/>
</dbReference>